<name>A0A645C6T9_9ZZZZ</name>
<sequence>MTAKSEVQGLVDDYWKWMRDRTILKEIDKDWVEINTPILDRHNDGLQLYIRRVGDRYRISDDGYALTDLLHSGVNPNSAKRSEAINEILRSYNIGLNKGVLQADAAAEDFPSKKNDFILAMLEIGGLHSTAQGRTLGYFLEDVSEWLDSKKVRGTRHAKIEGRSGVSHRIDFLIPGKSFKEPFTAIQTLSNPDKQSLATKVIMPMTDVTKSRDARFVAVFNDNKIKDSVLRELTSITESSGAEVIPWSKRNEVAVEI</sequence>
<dbReference type="InterPro" id="IPR014961">
    <property type="entry name" value="DUF1829"/>
</dbReference>
<proteinExistence type="predicted"/>
<feature type="domain" description="DUF1829" evidence="2">
    <location>
        <begin position="162"/>
        <end position="250"/>
    </location>
</feature>
<evidence type="ECO:0008006" key="4">
    <source>
        <dbReference type="Google" id="ProtNLM"/>
    </source>
</evidence>
<dbReference type="InterPro" id="IPR014960">
    <property type="entry name" value="DUF1828"/>
</dbReference>
<dbReference type="AlphaFoldDB" id="A0A645C6T9"/>
<dbReference type="EMBL" id="VSSQ01023859">
    <property type="protein sequence ID" value="MPM71033.1"/>
    <property type="molecule type" value="Genomic_DNA"/>
</dbReference>
<reference evidence="3" key="1">
    <citation type="submission" date="2019-08" db="EMBL/GenBank/DDBJ databases">
        <authorList>
            <person name="Kucharzyk K."/>
            <person name="Murdoch R.W."/>
            <person name="Higgins S."/>
            <person name="Loffler F."/>
        </authorList>
    </citation>
    <scope>NUCLEOTIDE SEQUENCE</scope>
</reference>
<evidence type="ECO:0000259" key="1">
    <source>
        <dbReference type="Pfam" id="PF08861"/>
    </source>
</evidence>
<dbReference type="Pfam" id="PF08861">
    <property type="entry name" value="DUF1828"/>
    <property type="match status" value="1"/>
</dbReference>
<comment type="caution">
    <text evidence="3">The sequence shown here is derived from an EMBL/GenBank/DDBJ whole genome shotgun (WGS) entry which is preliminary data.</text>
</comment>
<protein>
    <recommendedName>
        <fullName evidence="4">DUF1828 domain-containing protein</fullName>
    </recommendedName>
</protein>
<gene>
    <name evidence="3" type="ORF">SDC9_117996</name>
</gene>
<accession>A0A645C6T9</accession>
<organism evidence="3">
    <name type="scientific">bioreactor metagenome</name>
    <dbReference type="NCBI Taxonomy" id="1076179"/>
    <lineage>
        <taxon>unclassified sequences</taxon>
        <taxon>metagenomes</taxon>
        <taxon>ecological metagenomes</taxon>
    </lineage>
</organism>
<dbReference type="Pfam" id="PF08862">
    <property type="entry name" value="DUF1829"/>
    <property type="match status" value="1"/>
</dbReference>
<feature type="domain" description="DUF1828" evidence="1">
    <location>
        <begin position="36"/>
        <end position="124"/>
    </location>
</feature>
<evidence type="ECO:0000313" key="3">
    <source>
        <dbReference type="EMBL" id="MPM71033.1"/>
    </source>
</evidence>
<evidence type="ECO:0000259" key="2">
    <source>
        <dbReference type="Pfam" id="PF08862"/>
    </source>
</evidence>